<proteinExistence type="inferred from homology"/>
<evidence type="ECO:0000256" key="3">
    <source>
        <dbReference type="SAM" id="SignalP"/>
    </source>
</evidence>
<keyword evidence="4" id="KW-0645">Protease</keyword>
<keyword evidence="4" id="KW-0121">Carboxypeptidase</keyword>
<dbReference type="PROSITE" id="PS51318">
    <property type="entry name" value="TAT"/>
    <property type="match status" value="1"/>
</dbReference>
<dbReference type="EC" id="3.4.16.4" evidence="4"/>
<dbReference type="RefSeq" id="WP_341372397.1">
    <property type="nucleotide sequence ID" value="NZ_JBBUTF010000002.1"/>
</dbReference>
<dbReference type="InterPro" id="IPR000667">
    <property type="entry name" value="Peptidase_S13"/>
</dbReference>
<dbReference type="PRINTS" id="PR00922">
    <property type="entry name" value="DADACBPTASE3"/>
</dbReference>
<dbReference type="NCBIfam" id="TIGR00666">
    <property type="entry name" value="PBP4"/>
    <property type="match status" value="1"/>
</dbReference>
<comment type="similarity">
    <text evidence="1">Belongs to the peptidase S13 family.</text>
</comment>
<organism evidence="4 5">
    <name type="scientific">Pseudaquabacterium rugosum</name>
    <dbReference type="NCBI Taxonomy" id="2984194"/>
    <lineage>
        <taxon>Bacteria</taxon>
        <taxon>Pseudomonadati</taxon>
        <taxon>Pseudomonadota</taxon>
        <taxon>Betaproteobacteria</taxon>
        <taxon>Burkholderiales</taxon>
        <taxon>Sphaerotilaceae</taxon>
        <taxon>Pseudaquabacterium</taxon>
    </lineage>
</organism>
<dbReference type="InterPro" id="IPR006311">
    <property type="entry name" value="TAT_signal"/>
</dbReference>
<sequence>MSTPCPRRPGTPMAHGLRPARRRLLGLASALIATLMRPGTAAAADAPGSTPAAPAGLPEPLRRALQAQGLPPQALHLWVQDADSGRTLRAWQAEQALNPASLFKLVTAWAALDRLGPQFRWRTPVWLDGPLREGVLQGALVIQGRGDPRWTPERLWLLVSRLRQSGLQRIAGDLVLDRQAFTVEATDPGAFDGEPLRPYNVAPDALLLAQRSVVYTFTPDVGAGLARVTVQPRLADHGVQPTVPLTDGPCGDWRGGLRATPQDTRQMRFDGRYPSACGERAWPLAWPEAASFDARLWRALWAEAGGQLDGRVRDGTAPDRAPSFVLESPPLAEVLRDIQKWSNNTLAQQLFLTLGLEQGGRGDAPTARRVLQDWLAERLGTAEAARIVVDNGSGLSRQTRISAAQLGRLLQQGWQSPLMPEWLAALPLAGIDGTAARSQGATGRAHLKTGSLADVAGVAGIVHGLDGRRRVLVAVIRHEQAGRFRAVLDAAQDWVVQYPGSP</sequence>
<keyword evidence="3" id="KW-0732">Signal</keyword>
<evidence type="ECO:0000313" key="5">
    <source>
        <dbReference type="Proteomes" id="UP001368500"/>
    </source>
</evidence>
<keyword evidence="2 4" id="KW-0378">Hydrolase</keyword>
<feature type="signal peptide" evidence="3">
    <location>
        <begin position="1"/>
        <end position="43"/>
    </location>
</feature>
<dbReference type="EMBL" id="JBBUTF010000002">
    <property type="protein sequence ID" value="MEK8024616.1"/>
    <property type="molecule type" value="Genomic_DNA"/>
</dbReference>
<protein>
    <submittedName>
        <fullName evidence="4">D-alanyl-D-alanine carboxypeptidase/D-alanyl-D-alanine-endopeptidase</fullName>
        <ecNumber evidence="4">3.4.16.4</ecNumber>
    </submittedName>
</protein>
<feature type="chain" id="PRO_5046473879" evidence="3">
    <location>
        <begin position="44"/>
        <end position="502"/>
    </location>
</feature>
<dbReference type="PANTHER" id="PTHR30023:SF0">
    <property type="entry name" value="PENICILLIN-SENSITIVE CARBOXYPEPTIDASE A"/>
    <property type="match status" value="1"/>
</dbReference>
<evidence type="ECO:0000256" key="1">
    <source>
        <dbReference type="ARBA" id="ARBA00006096"/>
    </source>
</evidence>
<comment type="caution">
    <text evidence="4">The sequence shown here is derived from an EMBL/GenBank/DDBJ whole genome shotgun (WGS) entry which is preliminary data.</text>
</comment>
<dbReference type="PANTHER" id="PTHR30023">
    <property type="entry name" value="D-ALANYL-D-ALANINE CARBOXYPEPTIDASE"/>
    <property type="match status" value="1"/>
</dbReference>
<dbReference type="SUPFAM" id="SSF56601">
    <property type="entry name" value="beta-lactamase/transpeptidase-like"/>
    <property type="match status" value="1"/>
</dbReference>
<dbReference type="Proteomes" id="UP001368500">
    <property type="component" value="Unassembled WGS sequence"/>
</dbReference>
<gene>
    <name evidence="4" type="primary">dacB</name>
    <name evidence="4" type="ORF">AACH11_01370</name>
</gene>
<accession>A0ABU9B4R9</accession>
<dbReference type="Pfam" id="PF02113">
    <property type="entry name" value="Peptidase_S13"/>
    <property type="match status" value="1"/>
</dbReference>
<dbReference type="Gene3D" id="3.40.710.10">
    <property type="entry name" value="DD-peptidase/beta-lactamase superfamily"/>
    <property type="match status" value="2"/>
</dbReference>
<evidence type="ECO:0000256" key="2">
    <source>
        <dbReference type="ARBA" id="ARBA00022801"/>
    </source>
</evidence>
<keyword evidence="5" id="KW-1185">Reference proteome</keyword>
<evidence type="ECO:0000313" key="4">
    <source>
        <dbReference type="EMBL" id="MEK8024616.1"/>
    </source>
</evidence>
<name>A0ABU9B4R9_9BURK</name>
<dbReference type="Gene3D" id="3.50.80.20">
    <property type="entry name" value="D-Ala-D-Ala carboxypeptidase C, peptidase S13"/>
    <property type="match status" value="1"/>
</dbReference>
<dbReference type="GO" id="GO:0009002">
    <property type="term" value="F:serine-type D-Ala-D-Ala carboxypeptidase activity"/>
    <property type="evidence" value="ECO:0007669"/>
    <property type="project" value="UniProtKB-EC"/>
</dbReference>
<reference evidence="4 5" key="1">
    <citation type="submission" date="2024-04" db="EMBL/GenBank/DDBJ databases">
        <title>Novel species of the genus Ideonella isolated from streams.</title>
        <authorList>
            <person name="Lu H."/>
        </authorList>
    </citation>
    <scope>NUCLEOTIDE SEQUENCE [LARGE SCALE GENOMIC DNA]</scope>
    <source>
        <strain evidence="4 5">BYS139W</strain>
    </source>
</reference>
<dbReference type="InterPro" id="IPR012338">
    <property type="entry name" value="Beta-lactam/transpept-like"/>
</dbReference>